<evidence type="ECO:0000256" key="1">
    <source>
        <dbReference type="SAM" id="MobiDB-lite"/>
    </source>
</evidence>
<evidence type="ECO:0000313" key="2">
    <source>
        <dbReference type="EMBL" id="PWH86363.1"/>
    </source>
</evidence>
<evidence type="ECO:0000313" key="3">
    <source>
        <dbReference type="Proteomes" id="UP000245370"/>
    </source>
</evidence>
<dbReference type="EMBL" id="QFRJ01000002">
    <property type="protein sequence ID" value="PWH86363.1"/>
    <property type="molecule type" value="Genomic_DNA"/>
</dbReference>
<feature type="compositionally biased region" description="Polar residues" evidence="1">
    <location>
        <begin position="1"/>
        <end position="16"/>
    </location>
</feature>
<reference evidence="2 3" key="1">
    <citation type="submission" date="2018-05" db="EMBL/GenBank/DDBJ databases">
        <title>Brumimicrobium oceani sp. nov., isolated from coastal sediment.</title>
        <authorList>
            <person name="Kou Y."/>
        </authorList>
    </citation>
    <scope>NUCLEOTIDE SEQUENCE [LARGE SCALE GENOMIC DNA]</scope>
    <source>
        <strain evidence="2 3">C305</strain>
    </source>
</reference>
<proteinExistence type="predicted"/>
<organism evidence="2 3">
    <name type="scientific">Brumimicrobium oceani</name>
    <dbReference type="NCBI Taxonomy" id="2100725"/>
    <lineage>
        <taxon>Bacteria</taxon>
        <taxon>Pseudomonadati</taxon>
        <taxon>Bacteroidota</taxon>
        <taxon>Flavobacteriia</taxon>
        <taxon>Flavobacteriales</taxon>
        <taxon>Crocinitomicaceae</taxon>
        <taxon>Brumimicrobium</taxon>
    </lineage>
</organism>
<protein>
    <submittedName>
        <fullName evidence="2">Uncharacterized protein</fullName>
    </submittedName>
</protein>
<keyword evidence="3" id="KW-1185">Reference proteome</keyword>
<reference evidence="2 3" key="2">
    <citation type="submission" date="2018-05" db="EMBL/GenBank/DDBJ databases">
        <authorList>
            <person name="Lanie J.A."/>
            <person name="Ng W.-L."/>
            <person name="Kazmierczak K.M."/>
            <person name="Andrzejewski T.M."/>
            <person name="Davidsen T.M."/>
            <person name="Wayne K.J."/>
            <person name="Tettelin H."/>
            <person name="Glass J.I."/>
            <person name="Rusch D."/>
            <person name="Podicherti R."/>
            <person name="Tsui H.-C.T."/>
            <person name="Winkler M.E."/>
        </authorList>
    </citation>
    <scope>NUCLEOTIDE SEQUENCE [LARGE SCALE GENOMIC DNA]</scope>
    <source>
        <strain evidence="2 3">C305</strain>
    </source>
</reference>
<dbReference type="AlphaFoldDB" id="A0A2U2XF22"/>
<feature type="compositionally biased region" description="Basic and acidic residues" evidence="1">
    <location>
        <begin position="19"/>
        <end position="32"/>
    </location>
</feature>
<accession>A0A2U2XF22</accession>
<sequence>MNAQNVPINSNQSNSPALEKQENQKVQRDVQSKRAKPFPSQTEVFELNVNHLQSELKSISLSPYRKTPTAEQQQNMELQLKEIARINNNSFEYHLLNYQVGNYDFSKIESLEKAAFIRPNSAEVLKEFSAYFYITDREEKLNQYLKSLHSMRVFPMNLDLFAVNLLKSLPANTILISHGENDTYPLLIQQKIKNIRNDVEIISLEHLQSVEYRKRLKKRGFKIPNNNIIGTDFFIEFIEMNKNQQIIAAPSMPKEYLSKGKTINTIGLGYSLTGFSDVKFDIKQYEEVLKSLITQHVNQGGRSEVLSNYLPFLFNVRNVYLKKMDVQSIHEIEDLMLQIAKLSNKQIQVEALLNK</sequence>
<dbReference type="Proteomes" id="UP000245370">
    <property type="component" value="Unassembled WGS sequence"/>
</dbReference>
<name>A0A2U2XF22_9FLAO</name>
<gene>
    <name evidence="2" type="ORF">DIT68_03740</name>
</gene>
<comment type="caution">
    <text evidence="2">The sequence shown here is derived from an EMBL/GenBank/DDBJ whole genome shotgun (WGS) entry which is preliminary data.</text>
</comment>
<feature type="region of interest" description="Disordered" evidence="1">
    <location>
        <begin position="1"/>
        <end position="39"/>
    </location>
</feature>